<feature type="domain" description="Peptidase M14" evidence="2">
    <location>
        <begin position="25"/>
        <end position="284"/>
    </location>
</feature>
<organism evidence="3 4">
    <name type="scientific">Christiangramia antarctica</name>
    <dbReference type="NCBI Taxonomy" id="2058158"/>
    <lineage>
        <taxon>Bacteria</taxon>
        <taxon>Pseudomonadati</taxon>
        <taxon>Bacteroidota</taxon>
        <taxon>Flavobacteriia</taxon>
        <taxon>Flavobacteriales</taxon>
        <taxon>Flavobacteriaceae</taxon>
        <taxon>Christiangramia</taxon>
    </lineage>
</organism>
<dbReference type="InterPro" id="IPR000834">
    <property type="entry name" value="Peptidase_M14"/>
</dbReference>
<gene>
    <name evidence="3" type="ORF">ACFSYS_17920</name>
</gene>
<sequence length="398" mass="46027">MFNFVNMDTLNLEKFISEEAYLTQKYSGIKGRHLHAGHLKKFLNCLDDSFQKIEIGNSVEKESIFRIQFGEGNIKILAWSQMHGNEATTTKAVFDLFNFFNLEPKNKLVEFLKKSIIIYVIPILNPDGAKNYTRFNANKIDLNRDLQELSQPESVILKEQYHKIQPDFCLNLHDQRTIFSAGDKKEPATLSFLTPSRNEERSIDESRKASMGLIASINAELQKWIPGKVGRYDDAFNINCAGDTFQSLNTPTILFEAGHFPKDYSREETRKYVFKAIITCLFKIAQNSDLKKDYKKYFEIPENAKLFNDILIRNYELKGKRKDISIQFREELKNNQIKFVPVIDSIENDLLKYGHLEINAETDNVQIITEDKIIENVIVNKIVINSEDLDLFPAELSN</sequence>
<dbReference type="GO" id="GO:0004180">
    <property type="term" value="F:carboxypeptidase activity"/>
    <property type="evidence" value="ECO:0007669"/>
    <property type="project" value="UniProtKB-KW"/>
</dbReference>
<dbReference type="Proteomes" id="UP001597438">
    <property type="component" value="Unassembled WGS sequence"/>
</dbReference>
<comment type="similarity">
    <text evidence="1">Belongs to the peptidase M14 family.</text>
</comment>
<dbReference type="EMBL" id="JBHUOJ010000038">
    <property type="protein sequence ID" value="MFD2835173.1"/>
    <property type="molecule type" value="Genomic_DNA"/>
</dbReference>
<accession>A0ABW5X9C8</accession>
<dbReference type="SUPFAM" id="SSF53187">
    <property type="entry name" value="Zn-dependent exopeptidases"/>
    <property type="match status" value="1"/>
</dbReference>
<proteinExistence type="inferred from homology"/>
<comment type="caution">
    <text evidence="3">The sequence shown here is derived from an EMBL/GenBank/DDBJ whole genome shotgun (WGS) entry which is preliminary data.</text>
</comment>
<reference evidence="4" key="1">
    <citation type="journal article" date="2019" name="Int. J. Syst. Evol. Microbiol.">
        <title>The Global Catalogue of Microorganisms (GCM) 10K type strain sequencing project: providing services to taxonomists for standard genome sequencing and annotation.</title>
        <authorList>
            <consortium name="The Broad Institute Genomics Platform"/>
            <consortium name="The Broad Institute Genome Sequencing Center for Infectious Disease"/>
            <person name="Wu L."/>
            <person name="Ma J."/>
        </authorList>
    </citation>
    <scope>NUCLEOTIDE SEQUENCE [LARGE SCALE GENOMIC DNA]</scope>
    <source>
        <strain evidence="4">KCTC 52925</strain>
    </source>
</reference>
<feature type="active site" description="Proton donor/acceptor" evidence="1">
    <location>
        <position position="256"/>
    </location>
</feature>
<evidence type="ECO:0000256" key="1">
    <source>
        <dbReference type="PROSITE-ProRule" id="PRU01379"/>
    </source>
</evidence>
<evidence type="ECO:0000259" key="2">
    <source>
        <dbReference type="PROSITE" id="PS52035"/>
    </source>
</evidence>
<dbReference type="Gene3D" id="3.40.630.10">
    <property type="entry name" value="Zn peptidases"/>
    <property type="match status" value="1"/>
</dbReference>
<name>A0ABW5X9C8_9FLAO</name>
<protein>
    <submittedName>
        <fullName evidence="3">M14 family zinc carboxypeptidase</fullName>
    </submittedName>
</protein>
<evidence type="ECO:0000313" key="4">
    <source>
        <dbReference type="Proteomes" id="UP001597438"/>
    </source>
</evidence>
<keyword evidence="3" id="KW-0378">Hydrolase</keyword>
<dbReference type="PROSITE" id="PS52035">
    <property type="entry name" value="PEPTIDASE_M14"/>
    <property type="match status" value="1"/>
</dbReference>
<keyword evidence="4" id="KW-1185">Reference proteome</keyword>
<keyword evidence="3" id="KW-0645">Protease</keyword>
<evidence type="ECO:0000313" key="3">
    <source>
        <dbReference type="EMBL" id="MFD2835173.1"/>
    </source>
</evidence>
<dbReference type="Pfam" id="PF00246">
    <property type="entry name" value="Peptidase_M14"/>
    <property type="match status" value="1"/>
</dbReference>
<keyword evidence="3" id="KW-0121">Carboxypeptidase</keyword>